<dbReference type="PANTHER" id="PTHR43481">
    <property type="entry name" value="FRUCTOSE-1-PHOSPHATE PHOSPHATASE"/>
    <property type="match status" value="1"/>
</dbReference>
<accession>A0A1H0JSC2</accession>
<dbReference type="InterPro" id="IPR023198">
    <property type="entry name" value="PGP-like_dom2"/>
</dbReference>
<dbReference type="STRING" id="1090615.SAMN04515671_1017"/>
<dbReference type="RefSeq" id="WP_197676414.1">
    <property type="nucleotide sequence ID" value="NZ_LT629710.1"/>
</dbReference>
<protein>
    <submittedName>
        <fullName evidence="1">Sugar-phosphatase</fullName>
    </submittedName>
</protein>
<organism evidence="1 2">
    <name type="scientific">Nakamurella panacisegetis</name>
    <dbReference type="NCBI Taxonomy" id="1090615"/>
    <lineage>
        <taxon>Bacteria</taxon>
        <taxon>Bacillati</taxon>
        <taxon>Actinomycetota</taxon>
        <taxon>Actinomycetes</taxon>
        <taxon>Nakamurellales</taxon>
        <taxon>Nakamurellaceae</taxon>
        <taxon>Nakamurella</taxon>
    </lineage>
</organism>
<dbReference type="SFLD" id="SFLDG01135">
    <property type="entry name" value="C1.5.6:_HAD__Beta-PGM__Phospha"/>
    <property type="match status" value="1"/>
</dbReference>
<dbReference type="InterPro" id="IPR051806">
    <property type="entry name" value="HAD-like_SPP"/>
</dbReference>
<name>A0A1H0JSC2_9ACTN</name>
<dbReference type="Proteomes" id="UP000198741">
    <property type="component" value="Chromosome I"/>
</dbReference>
<dbReference type="InterPro" id="IPR006439">
    <property type="entry name" value="HAD-SF_hydro_IA"/>
</dbReference>
<gene>
    <name evidence="1" type="ORF">SAMN04515671_1017</name>
</gene>
<dbReference type="GO" id="GO:0050308">
    <property type="term" value="F:sugar-phosphatase activity"/>
    <property type="evidence" value="ECO:0007669"/>
    <property type="project" value="TreeGrafter"/>
</dbReference>
<dbReference type="SUPFAM" id="SSF56784">
    <property type="entry name" value="HAD-like"/>
    <property type="match status" value="1"/>
</dbReference>
<dbReference type="SFLD" id="SFLDG01129">
    <property type="entry name" value="C1.5:_HAD__Beta-PGM__Phosphata"/>
    <property type="match status" value="1"/>
</dbReference>
<dbReference type="Gene3D" id="3.40.50.1000">
    <property type="entry name" value="HAD superfamily/HAD-like"/>
    <property type="match status" value="1"/>
</dbReference>
<dbReference type="EMBL" id="LT629710">
    <property type="protein sequence ID" value="SDO46423.1"/>
    <property type="molecule type" value="Genomic_DNA"/>
</dbReference>
<dbReference type="NCBIfam" id="TIGR01549">
    <property type="entry name" value="HAD-SF-IA-v1"/>
    <property type="match status" value="1"/>
</dbReference>
<keyword evidence="2" id="KW-1185">Reference proteome</keyword>
<evidence type="ECO:0000313" key="2">
    <source>
        <dbReference type="Proteomes" id="UP000198741"/>
    </source>
</evidence>
<dbReference type="SFLD" id="SFLDS00003">
    <property type="entry name" value="Haloacid_Dehalogenase"/>
    <property type="match status" value="1"/>
</dbReference>
<dbReference type="FunFam" id="3.40.50.1000:FF:000162">
    <property type="entry name" value="HAD-like protein"/>
    <property type="match status" value="1"/>
</dbReference>
<dbReference type="Pfam" id="PF00702">
    <property type="entry name" value="Hydrolase"/>
    <property type="match status" value="1"/>
</dbReference>
<dbReference type="Gene3D" id="1.10.150.240">
    <property type="entry name" value="Putative phosphatase, domain 2"/>
    <property type="match status" value="1"/>
</dbReference>
<sequence length="229" mass="23750">MTEPTPTDAAGRSGPAISDRTFDAVLFDMDGTLVDSTPAVERSWAIWSIEYGMTRSALEAGHGQPASQLVRSLVADHQVDEAMLRIAELELADVHDITILPGAAELLSTMPADRVAIVTSATRALATARIAAAGLTAPAVVVTFDDVSNGKPDPEPFLIGAARLGVDPARCLVVEDAPAGIAAGRAAGCMTLAVTTTSTREELDADLVVDRLTEVSIVRGADGYSLLVG</sequence>
<dbReference type="InterPro" id="IPR036412">
    <property type="entry name" value="HAD-like_sf"/>
</dbReference>
<evidence type="ECO:0000313" key="1">
    <source>
        <dbReference type="EMBL" id="SDO46423.1"/>
    </source>
</evidence>
<dbReference type="PANTHER" id="PTHR43481:SF4">
    <property type="entry name" value="GLYCEROL-1-PHOSPHATE PHOSPHOHYDROLASE 1-RELATED"/>
    <property type="match status" value="1"/>
</dbReference>
<reference evidence="1 2" key="1">
    <citation type="submission" date="2016-10" db="EMBL/GenBank/DDBJ databases">
        <authorList>
            <person name="de Groot N.N."/>
        </authorList>
    </citation>
    <scope>NUCLEOTIDE SEQUENCE [LARGE SCALE GENOMIC DNA]</scope>
    <source>
        <strain evidence="2">P4-7,KCTC 19426,CECT 7604</strain>
    </source>
</reference>
<dbReference type="NCBIfam" id="TIGR01509">
    <property type="entry name" value="HAD-SF-IA-v3"/>
    <property type="match status" value="1"/>
</dbReference>
<dbReference type="AlphaFoldDB" id="A0A1H0JSC2"/>
<dbReference type="InterPro" id="IPR023214">
    <property type="entry name" value="HAD_sf"/>
</dbReference>
<proteinExistence type="predicted"/>